<evidence type="ECO:0000256" key="7">
    <source>
        <dbReference type="ARBA" id="ARBA00014401"/>
    </source>
</evidence>
<dbReference type="PROSITE" id="PS51671">
    <property type="entry name" value="ACT"/>
    <property type="match status" value="1"/>
</dbReference>
<dbReference type="GO" id="GO:0005737">
    <property type="term" value="C:cytoplasm"/>
    <property type="evidence" value="ECO:0007669"/>
    <property type="project" value="UniProtKB-SubCell"/>
</dbReference>
<evidence type="ECO:0000256" key="9">
    <source>
        <dbReference type="ARBA" id="ARBA00022490"/>
    </source>
</evidence>
<dbReference type="CDD" id="cd04905">
    <property type="entry name" value="ACT_CM-PDT"/>
    <property type="match status" value="1"/>
</dbReference>
<comment type="catalytic activity">
    <reaction evidence="1">
        <text>chorismate = prephenate</text>
        <dbReference type="Rhea" id="RHEA:13897"/>
        <dbReference type="ChEBI" id="CHEBI:29748"/>
        <dbReference type="ChEBI" id="CHEBI:29934"/>
        <dbReference type="EC" id="5.4.99.5"/>
    </reaction>
</comment>
<evidence type="ECO:0000256" key="14">
    <source>
        <dbReference type="ARBA" id="ARBA00023239"/>
    </source>
</evidence>
<keyword evidence="10" id="KW-0028">Amino-acid biosynthesis</keyword>
<keyword evidence="12" id="KW-0584">Phenylalanine biosynthesis</keyword>
<accession>A0A069ALQ7</accession>
<proteinExistence type="predicted"/>
<dbReference type="Pfam" id="PF01817">
    <property type="entry name" value="CM_2"/>
    <property type="match status" value="1"/>
</dbReference>
<dbReference type="InterPro" id="IPR002701">
    <property type="entry name" value="CM_II_prokaryot"/>
</dbReference>
<evidence type="ECO:0000256" key="16">
    <source>
        <dbReference type="ARBA" id="ARBA00031175"/>
    </source>
</evidence>
<evidence type="ECO:0000259" key="21">
    <source>
        <dbReference type="PROSITE" id="PS51171"/>
    </source>
</evidence>
<keyword evidence="9" id="KW-0963">Cytoplasm</keyword>
<dbReference type="NCBIfam" id="NF008865">
    <property type="entry name" value="PRK11898.1"/>
    <property type="match status" value="1"/>
</dbReference>
<dbReference type="FunFam" id="3.40.190.10:FF:000034">
    <property type="entry name" value="Chorismate mutase/prephenate dehydratase"/>
    <property type="match status" value="1"/>
</dbReference>
<dbReference type="InterPro" id="IPR045865">
    <property type="entry name" value="ACT-like_dom_sf"/>
</dbReference>
<keyword evidence="11" id="KW-0057">Aromatic amino acid biosynthesis</keyword>
<evidence type="ECO:0000256" key="17">
    <source>
        <dbReference type="ARBA" id="ARBA00031520"/>
    </source>
</evidence>
<dbReference type="GO" id="GO:0009094">
    <property type="term" value="P:L-phenylalanine biosynthetic process"/>
    <property type="evidence" value="ECO:0007669"/>
    <property type="project" value="UniProtKB-UniPathway"/>
</dbReference>
<evidence type="ECO:0000256" key="5">
    <source>
        <dbReference type="ARBA" id="ARBA00004817"/>
    </source>
</evidence>
<sequence>MEDLTRYRNEIDNIDKELIQLFEKRMNTVLEIARHKMKNNTTILQKDREEKVLSRAVDNLDNKAYSQETVQFFNSIMEISRGLQKRLIDNDGEQKIEFSLDSSNKKFDLSNVNKYKSLKDELNKKNILVGFPGKSGSFTEEALNKFFNKKISKKQFKEFEDVFIALKNKEINYGIIPIENSSTGAISETYDLLRKYGFYIVGEECIKIDQNLIGIKDTKLEDIKEIYSHPQGIGQCSEFLKQNSTWKLIPFNNTATSAELVRKLQDKTKAAIASKKAASIYGLEIISHCINDITNNYTRFVVISNQIHIEEESNKMSVVFSVEHEAGKLYKVLGYFAKNNINMTKIESRPMKNASWRYFFYIDFECSIYNAKVYDLLELIEHNTAYFKFMGVYKNKTE</sequence>
<evidence type="ECO:0000313" key="24">
    <source>
        <dbReference type="EMBL" id="CDS87755.1"/>
    </source>
</evidence>
<evidence type="ECO:0000256" key="4">
    <source>
        <dbReference type="ARBA" id="ARBA00004741"/>
    </source>
</evidence>
<dbReference type="PROSITE" id="PS51168">
    <property type="entry name" value="CHORISMATE_MUT_2"/>
    <property type="match status" value="1"/>
</dbReference>
<evidence type="ECO:0000256" key="11">
    <source>
        <dbReference type="ARBA" id="ARBA00023141"/>
    </source>
</evidence>
<dbReference type="CDD" id="cd13631">
    <property type="entry name" value="PBP2_Ct-PDT_like"/>
    <property type="match status" value="1"/>
</dbReference>
<gene>
    <name evidence="25" type="primary">pheA</name>
    <name evidence="25" type="ORF">BN1095_310122</name>
    <name evidence="24" type="ORF">BN1096_630016</name>
    <name evidence="23" type="ORF">BN1097_620016</name>
</gene>
<comment type="subcellular location">
    <subcellularLocation>
        <location evidence="3">Cytoplasm</location>
    </subcellularLocation>
</comment>
<reference evidence="25" key="1">
    <citation type="submission" date="2014-07" db="EMBL/GenBank/DDBJ databases">
        <authorList>
            <person name="Monot Marc"/>
        </authorList>
    </citation>
    <scope>NUCLEOTIDE SEQUENCE</scope>
    <source>
        <strain evidence="25">7032989</strain>
        <strain evidence="23">7032994</strain>
    </source>
</reference>
<name>A0A069ALQ7_CLODI</name>
<dbReference type="SUPFAM" id="SSF48600">
    <property type="entry name" value="Chorismate mutase II"/>
    <property type="match status" value="1"/>
</dbReference>
<dbReference type="InterPro" id="IPR002912">
    <property type="entry name" value="ACT_dom"/>
</dbReference>
<dbReference type="InterPro" id="IPR008242">
    <property type="entry name" value="Chor_mutase/pphenate_deHydtase"/>
</dbReference>
<organism evidence="25">
    <name type="scientific">Clostridioides difficile</name>
    <name type="common">Peptoclostridium difficile</name>
    <dbReference type="NCBI Taxonomy" id="1496"/>
    <lineage>
        <taxon>Bacteria</taxon>
        <taxon>Bacillati</taxon>
        <taxon>Bacillota</taxon>
        <taxon>Clostridia</taxon>
        <taxon>Peptostreptococcales</taxon>
        <taxon>Peptostreptococcaceae</taxon>
        <taxon>Clostridioides</taxon>
    </lineage>
</organism>
<dbReference type="GO" id="GO:0004664">
    <property type="term" value="F:prephenate dehydratase activity"/>
    <property type="evidence" value="ECO:0007669"/>
    <property type="project" value="UniProtKB-EC"/>
</dbReference>
<evidence type="ECO:0000256" key="12">
    <source>
        <dbReference type="ARBA" id="ARBA00023222"/>
    </source>
</evidence>
<dbReference type="PIRSF" id="PIRSF001500">
    <property type="entry name" value="Chor_mut_pdt_Ppr"/>
    <property type="match status" value="1"/>
</dbReference>
<comment type="function">
    <text evidence="2">Catalyzes the Claisen rearrangement of chorismate to prephenate and the decarboxylation/dehydration of prephenate to phenylpyruvate.</text>
</comment>
<evidence type="ECO:0000256" key="2">
    <source>
        <dbReference type="ARBA" id="ARBA00002364"/>
    </source>
</evidence>
<evidence type="ECO:0000256" key="13">
    <source>
        <dbReference type="ARBA" id="ARBA00023235"/>
    </source>
</evidence>
<evidence type="ECO:0000256" key="15">
    <source>
        <dbReference type="ARBA" id="ARBA00023268"/>
    </source>
</evidence>
<dbReference type="Pfam" id="PF00800">
    <property type="entry name" value="PDT"/>
    <property type="match status" value="1"/>
</dbReference>
<evidence type="ECO:0000256" key="10">
    <source>
        <dbReference type="ARBA" id="ARBA00022605"/>
    </source>
</evidence>
<comment type="pathway">
    <text evidence="4">Amino-acid biosynthesis; L-phenylalanine biosynthesis; phenylpyruvate from prephenate: step 1/1.</text>
</comment>
<evidence type="ECO:0000313" key="23">
    <source>
        <dbReference type="EMBL" id="CDS87072.1"/>
    </source>
</evidence>
<dbReference type="SUPFAM" id="SSF55021">
    <property type="entry name" value="ACT-like"/>
    <property type="match status" value="1"/>
</dbReference>
<feature type="domain" description="Chorismate mutase" evidence="20">
    <location>
        <begin position="1"/>
        <end position="88"/>
    </location>
</feature>
<dbReference type="NCBIfam" id="TIGR01805">
    <property type="entry name" value="CM_mono_grmpos"/>
    <property type="match status" value="1"/>
</dbReference>
<dbReference type="Gene3D" id="3.40.190.10">
    <property type="entry name" value="Periplasmic binding protein-like II"/>
    <property type="match status" value="2"/>
</dbReference>
<evidence type="ECO:0000259" key="22">
    <source>
        <dbReference type="PROSITE" id="PS51671"/>
    </source>
</evidence>
<dbReference type="InterPro" id="IPR036979">
    <property type="entry name" value="CM_dom_sf"/>
</dbReference>
<dbReference type="PROSITE" id="PS00857">
    <property type="entry name" value="PREPHENATE_DEHYDR_1"/>
    <property type="match status" value="1"/>
</dbReference>
<dbReference type="Gene3D" id="1.20.59.10">
    <property type="entry name" value="Chorismate mutase"/>
    <property type="match status" value="1"/>
</dbReference>
<dbReference type="SUPFAM" id="SSF53850">
    <property type="entry name" value="Periplasmic binding protein-like II"/>
    <property type="match status" value="1"/>
</dbReference>
<evidence type="ECO:0000256" key="18">
    <source>
        <dbReference type="ARBA" id="ARBA00047848"/>
    </source>
</evidence>
<dbReference type="GO" id="GO:0046417">
    <property type="term" value="P:chorismate metabolic process"/>
    <property type="evidence" value="ECO:0007669"/>
    <property type="project" value="InterPro"/>
</dbReference>
<dbReference type="InterPro" id="IPR001086">
    <property type="entry name" value="Preph_deHydtase"/>
</dbReference>
<dbReference type="InterPro" id="IPR018528">
    <property type="entry name" value="Preph_deHydtase_CS"/>
</dbReference>
<feature type="domain" description="ACT" evidence="22">
    <location>
        <begin position="317"/>
        <end position="398"/>
    </location>
</feature>
<dbReference type="SMART" id="SM00830">
    <property type="entry name" value="CM_2"/>
    <property type="match status" value="1"/>
</dbReference>
<evidence type="ECO:0000256" key="8">
    <source>
        <dbReference type="ARBA" id="ARBA00021872"/>
    </source>
</evidence>
<keyword evidence="14 25" id="KW-0456">Lyase</keyword>
<dbReference type="EMBL" id="LK932401">
    <property type="protein sequence ID" value="CDS87072.1"/>
    <property type="molecule type" value="Genomic_DNA"/>
</dbReference>
<evidence type="ECO:0000256" key="6">
    <source>
        <dbReference type="ARBA" id="ARBA00013147"/>
    </source>
</evidence>
<dbReference type="EMBL" id="LK932972">
    <property type="protein sequence ID" value="CDT10843.1"/>
    <property type="molecule type" value="Genomic_DNA"/>
</dbReference>
<feature type="domain" description="Prephenate dehydratase" evidence="21">
    <location>
        <begin position="128"/>
        <end position="305"/>
    </location>
</feature>
<dbReference type="RefSeq" id="WP_021366759.1">
    <property type="nucleotide sequence ID" value="NZ_BBYB01000003.1"/>
</dbReference>
<evidence type="ECO:0000256" key="3">
    <source>
        <dbReference type="ARBA" id="ARBA00004496"/>
    </source>
</evidence>
<evidence type="ECO:0000256" key="1">
    <source>
        <dbReference type="ARBA" id="ARBA00000824"/>
    </source>
</evidence>
<dbReference type="InterPro" id="IPR011279">
    <property type="entry name" value="Chorismate_mutase_GmP"/>
</dbReference>
<dbReference type="InterPro" id="IPR036263">
    <property type="entry name" value="Chorismate_II_sf"/>
</dbReference>
<comment type="catalytic activity">
    <reaction evidence="18">
        <text>prephenate + H(+) = 3-phenylpyruvate + CO2 + H2O</text>
        <dbReference type="Rhea" id="RHEA:21648"/>
        <dbReference type="ChEBI" id="CHEBI:15377"/>
        <dbReference type="ChEBI" id="CHEBI:15378"/>
        <dbReference type="ChEBI" id="CHEBI:16526"/>
        <dbReference type="ChEBI" id="CHEBI:18005"/>
        <dbReference type="ChEBI" id="CHEBI:29934"/>
        <dbReference type="EC" id="4.2.1.51"/>
    </reaction>
</comment>
<dbReference type="GO" id="GO:0004106">
    <property type="term" value="F:chorismate mutase activity"/>
    <property type="evidence" value="ECO:0007669"/>
    <property type="project" value="UniProtKB-EC"/>
</dbReference>
<feature type="site" description="Essential for prephenate dehydratase activity" evidence="19">
    <location>
        <position position="298"/>
    </location>
</feature>
<dbReference type="UniPathway" id="UPA00121">
    <property type="reaction ID" value="UER00345"/>
</dbReference>
<dbReference type="AlphaFoldDB" id="A0A069ALQ7"/>
<protein>
    <recommendedName>
        <fullName evidence="7">Bifunctional chorismate mutase/prephenate dehydratase</fullName>
        <ecNumber evidence="6">4.2.1.51</ecNumber>
    </recommendedName>
    <alternativeName>
        <fullName evidence="17">Chorismate mutase-prephenate dehydratase</fullName>
    </alternativeName>
    <alternativeName>
        <fullName evidence="8">Prephenate dehydratase</fullName>
    </alternativeName>
    <alternativeName>
        <fullName evidence="16">p-protein</fullName>
    </alternativeName>
</protein>
<evidence type="ECO:0000313" key="25">
    <source>
        <dbReference type="EMBL" id="CDT10843.1"/>
    </source>
</evidence>
<dbReference type="Gene3D" id="3.30.70.260">
    <property type="match status" value="1"/>
</dbReference>
<dbReference type="PROSITE" id="PS00858">
    <property type="entry name" value="PREPHENATE_DEHYDR_2"/>
    <property type="match status" value="1"/>
</dbReference>
<dbReference type="PROSITE" id="PS51171">
    <property type="entry name" value="PREPHENATE_DEHYDR_3"/>
    <property type="match status" value="1"/>
</dbReference>
<dbReference type="EMBL" id="LK932517">
    <property type="protein sequence ID" value="CDS87755.1"/>
    <property type="molecule type" value="Genomic_DNA"/>
</dbReference>
<dbReference type="PANTHER" id="PTHR21022">
    <property type="entry name" value="PREPHENATE DEHYDRATASE P PROTEIN"/>
    <property type="match status" value="1"/>
</dbReference>
<evidence type="ECO:0000259" key="20">
    <source>
        <dbReference type="PROSITE" id="PS51168"/>
    </source>
</evidence>
<keyword evidence="15" id="KW-0511">Multifunctional enzyme</keyword>
<dbReference type="PANTHER" id="PTHR21022:SF19">
    <property type="entry name" value="PREPHENATE DEHYDRATASE-RELATED"/>
    <property type="match status" value="1"/>
</dbReference>
<dbReference type="UniPathway" id="UPA00120">
    <property type="reaction ID" value="UER00203"/>
</dbReference>
<comment type="pathway">
    <text evidence="5">Metabolic intermediate biosynthesis; prephenate biosynthesis; prephenate from chorismate: step 1/1.</text>
</comment>
<dbReference type="EC" id="4.2.1.51" evidence="6"/>
<keyword evidence="13 25" id="KW-0413">Isomerase</keyword>
<evidence type="ECO:0000256" key="19">
    <source>
        <dbReference type="PIRSR" id="PIRSR001500-2"/>
    </source>
</evidence>